<dbReference type="EMBL" id="JABCKI010000426">
    <property type="protein sequence ID" value="KAG5650526.1"/>
    <property type="molecule type" value="Genomic_DNA"/>
</dbReference>
<dbReference type="Proteomes" id="UP000717328">
    <property type="component" value="Unassembled WGS sequence"/>
</dbReference>
<gene>
    <name evidence="3" type="ORF">H0H81_011931</name>
</gene>
<keyword evidence="1" id="KW-0175">Coiled coil</keyword>
<keyword evidence="4" id="KW-1185">Reference proteome</keyword>
<evidence type="ECO:0000313" key="3">
    <source>
        <dbReference type="EMBL" id="KAG5650526.1"/>
    </source>
</evidence>
<comment type="caution">
    <text evidence="3">The sequence shown here is derived from an EMBL/GenBank/DDBJ whole genome shotgun (WGS) entry which is preliminary data.</text>
</comment>
<accession>A0A9P7GIA1</accession>
<organism evidence="3 4">
    <name type="scientific">Sphagnurus paluster</name>
    <dbReference type="NCBI Taxonomy" id="117069"/>
    <lineage>
        <taxon>Eukaryota</taxon>
        <taxon>Fungi</taxon>
        <taxon>Dikarya</taxon>
        <taxon>Basidiomycota</taxon>
        <taxon>Agaricomycotina</taxon>
        <taxon>Agaricomycetes</taxon>
        <taxon>Agaricomycetidae</taxon>
        <taxon>Agaricales</taxon>
        <taxon>Tricholomatineae</taxon>
        <taxon>Lyophyllaceae</taxon>
        <taxon>Sphagnurus</taxon>
    </lineage>
</organism>
<feature type="compositionally biased region" description="Basic and acidic residues" evidence="2">
    <location>
        <begin position="392"/>
        <end position="401"/>
    </location>
</feature>
<feature type="coiled-coil region" evidence="1">
    <location>
        <begin position="108"/>
        <end position="142"/>
    </location>
</feature>
<sequence>MSTSDSLVVSAIAELGGPKIDASEIEWASQIPSGQKLLQWLADQCASPSDSFDLGAALHAIALEEEELKLLRDAGGVTATEADTIHAPAAYAPPSYLGYYATQLETDKRFLDTELNLLKSRLKQTKKASRRTEETIKSLQAAIEHEDATIAQMHEKLAELSILADTTLSSGADTALALLDTLAPPQASKSPSDQEIHPALASSMESLARLAELRNSLAEQYTAATAHLPLVPPPELNDEATRLSHKLDALTNAGGGKGGDGALMEAAYAQELRRIYEALGQEGDVDLEVVLSDLTEDYGDDNADPSVREVLEQAWARDQAAALDSELSALKSLTYRGVLMQSITSYSDILIPDMKALRDILSKREAAVGTAEAWVGAFGIEVEAMGSGTTDAAHDPEDAERGGLLNDSDLIKDDEDVKLEQEIKRMLLEHHAKRQGAGDEPLVLLEREDILAELRRIRSVLQEEEDGKGWKDVAKLREKLGSLNETHHPLLDLAYGSREVQTNASLPFGRQAPVEQLEQRARDAAAMLEAGVIQGELQKLEKTLDEKKSQHKLDNIVRQWGK</sequence>
<proteinExistence type="predicted"/>
<dbReference type="AlphaFoldDB" id="A0A9P7GIA1"/>
<dbReference type="OrthoDB" id="2754287at2759"/>
<evidence type="ECO:0000256" key="2">
    <source>
        <dbReference type="SAM" id="MobiDB-lite"/>
    </source>
</evidence>
<protein>
    <submittedName>
        <fullName evidence="3">Uncharacterized protein</fullName>
    </submittedName>
</protein>
<evidence type="ECO:0000313" key="4">
    <source>
        <dbReference type="Proteomes" id="UP000717328"/>
    </source>
</evidence>
<evidence type="ECO:0000256" key="1">
    <source>
        <dbReference type="SAM" id="Coils"/>
    </source>
</evidence>
<reference evidence="3" key="2">
    <citation type="submission" date="2021-10" db="EMBL/GenBank/DDBJ databases">
        <title>Phylogenomics reveals ancestral predisposition of the termite-cultivated fungus Termitomyces towards a domesticated lifestyle.</title>
        <authorList>
            <person name="Auxier B."/>
            <person name="Grum-Grzhimaylo A."/>
            <person name="Cardenas M.E."/>
            <person name="Lodge J.D."/>
            <person name="Laessoe T."/>
            <person name="Pedersen O."/>
            <person name="Smith M.E."/>
            <person name="Kuyper T.W."/>
            <person name="Franco-Molano E.A."/>
            <person name="Baroni T.J."/>
            <person name="Aanen D.K."/>
        </authorList>
    </citation>
    <scope>NUCLEOTIDE SEQUENCE</scope>
    <source>
        <strain evidence="3">D49</strain>
    </source>
</reference>
<feature type="region of interest" description="Disordered" evidence="2">
    <location>
        <begin position="388"/>
        <end position="407"/>
    </location>
</feature>
<name>A0A9P7GIA1_9AGAR</name>
<reference evidence="3" key="1">
    <citation type="submission" date="2021-02" db="EMBL/GenBank/DDBJ databases">
        <authorList>
            <person name="Nieuwenhuis M."/>
            <person name="Van De Peppel L.J.J."/>
        </authorList>
    </citation>
    <scope>NUCLEOTIDE SEQUENCE</scope>
    <source>
        <strain evidence="3">D49</strain>
    </source>
</reference>